<proteinExistence type="inferred from homology"/>
<dbReference type="InterPro" id="IPR036318">
    <property type="entry name" value="FAD-bd_PCMH-like_sf"/>
</dbReference>
<evidence type="ECO:0000256" key="2">
    <source>
        <dbReference type="ARBA" id="ARBA00005466"/>
    </source>
</evidence>
<evidence type="ECO:0000256" key="4">
    <source>
        <dbReference type="ARBA" id="ARBA00022827"/>
    </source>
</evidence>
<comment type="cofactor">
    <cofactor evidence="1">
        <name>FAD</name>
        <dbReference type="ChEBI" id="CHEBI:57692"/>
    </cofactor>
</comment>
<dbReference type="Gene3D" id="3.30.465.10">
    <property type="match status" value="2"/>
</dbReference>
<dbReference type="InterPro" id="IPR006093">
    <property type="entry name" value="Oxy_OxRdtase_FAD_BS"/>
</dbReference>
<dbReference type="InterPro" id="IPR050416">
    <property type="entry name" value="FAD-linked_Oxidoreductase"/>
</dbReference>
<dbReference type="PROSITE" id="PS00862">
    <property type="entry name" value="OX2_COVAL_FAD"/>
    <property type="match status" value="1"/>
</dbReference>
<evidence type="ECO:0000256" key="5">
    <source>
        <dbReference type="ARBA" id="ARBA00023002"/>
    </source>
</evidence>
<dbReference type="GO" id="GO:0016491">
    <property type="term" value="F:oxidoreductase activity"/>
    <property type="evidence" value="ECO:0007669"/>
    <property type="project" value="UniProtKB-KW"/>
</dbReference>
<comment type="similarity">
    <text evidence="2">Belongs to the oxygen-dependent FAD-linked oxidoreductase family.</text>
</comment>
<dbReference type="AlphaFoldDB" id="A0A6P8ARQ1"/>
<reference evidence="7" key="2">
    <citation type="submission" date="2019-10" db="EMBL/GenBank/DDBJ databases">
        <authorList>
            <consortium name="NCBI Genome Project"/>
        </authorList>
    </citation>
    <scope>NUCLEOTIDE SEQUENCE</scope>
    <source>
        <strain evidence="7">NI907</strain>
    </source>
</reference>
<dbReference type="SUPFAM" id="SSF56176">
    <property type="entry name" value="FAD-binding/transporter-associated domain-like"/>
    <property type="match status" value="1"/>
</dbReference>
<accession>A0A6P8ARQ1</accession>
<dbReference type="Proteomes" id="UP000515153">
    <property type="component" value="Unplaced"/>
</dbReference>
<dbReference type="GO" id="GO:0050660">
    <property type="term" value="F:flavin adenine dinucleotide binding"/>
    <property type="evidence" value="ECO:0007669"/>
    <property type="project" value="InterPro"/>
</dbReference>
<dbReference type="InterPro" id="IPR016169">
    <property type="entry name" value="FAD-bd_PCMH_sub2"/>
</dbReference>
<evidence type="ECO:0000256" key="3">
    <source>
        <dbReference type="ARBA" id="ARBA00022630"/>
    </source>
</evidence>
<sequence length="517" mass="56036">MPTVYELLSPQSSNRVGLVGVASFGNVSDTTKFGYLLLPPSSYETPKDDCWPSAAAWSDFNKTVGGKLIKNTPVALPCYYGITQDDNSCQAVQKGWTSPNFQADAPVGYDYPVNLTCPLISLGAAAADGNCSLGNAPVFAVNVTAVEDISQALSFARERNLRVVVKSTGHDFMQRQGCVSQNLTLSIVCNSNPVFRSTGYASLSIWLRHLRNGIAFHDANPELEVCPESGWNGSSLTISGSYSWDDIYPIARNKGVLIVGGDNADLFFAIRGGGPGTYGVVTELSVRTYKDDRTASVATVNVDSPADDAATSRFLDAVTTMYEAMPDLSRKGFSGYGLWSAPQSFLFLGDGDAARRLFRPFEEKMTAFASSQHRLDVKVDWATHSNYGSYYASKTDTNASVGSFSAMSSRLLGSEALANRTRLRAMAAMSAAATGSAVQSGWYRSIVLDIFETQVNDFSVAENKESFAYLRGVLAPAMADLSPGTGTYMNEADWGSVHWREDFYGEHWERLSAVKQR</sequence>
<dbReference type="KEGG" id="pgri:PgNI_09073"/>
<gene>
    <name evidence="7" type="ORF">PgNI_09073</name>
</gene>
<dbReference type="PANTHER" id="PTHR42973">
    <property type="entry name" value="BINDING OXIDOREDUCTASE, PUTATIVE (AFU_ORTHOLOGUE AFUA_1G17690)-RELATED"/>
    <property type="match status" value="1"/>
</dbReference>
<reference evidence="7" key="1">
    <citation type="journal article" date="2019" name="Mol. Biol. Evol.">
        <title>Blast fungal genomes show frequent chromosomal changes, gene gains and losses, and effector gene turnover.</title>
        <authorList>
            <person name="Gomez Luciano L.B."/>
            <person name="Jason Tsai I."/>
            <person name="Chuma I."/>
            <person name="Tosa Y."/>
            <person name="Chen Y.H."/>
            <person name="Li J.Y."/>
            <person name="Li M.Y."/>
            <person name="Jade Lu M.Y."/>
            <person name="Nakayashiki H."/>
            <person name="Li W.H."/>
        </authorList>
    </citation>
    <scope>NUCLEOTIDE SEQUENCE</scope>
    <source>
        <strain evidence="7">NI907</strain>
    </source>
</reference>
<evidence type="ECO:0000256" key="1">
    <source>
        <dbReference type="ARBA" id="ARBA00001974"/>
    </source>
</evidence>
<dbReference type="RefSeq" id="XP_030977554.1">
    <property type="nucleotide sequence ID" value="XM_031129063.1"/>
</dbReference>
<dbReference type="GeneID" id="41963971"/>
<evidence type="ECO:0008006" key="8">
    <source>
        <dbReference type="Google" id="ProtNLM"/>
    </source>
</evidence>
<keyword evidence="4" id="KW-0274">FAD</keyword>
<keyword evidence="5" id="KW-0560">Oxidoreductase</keyword>
<reference evidence="7" key="3">
    <citation type="submission" date="2025-08" db="UniProtKB">
        <authorList>
            <consortium name="RefSeq"/>
        </authorList>
    </citation>
    <scope>IDENTIFICATION</scope>
    <source>
        <strain evidence="7">NI907</strain>
    </source>
</reference>
<dbReference type="PANTHER" id="PTHR42973:SF39">
    <property type="entry name" value="FAD-BINDING PCMH-TYPE DOMAIN-CONTAINING PROTEIN"/>
    <property type="match status" value="1"/>
</dbReference>
<protein>
    <recommendedName>
        <fullName evidence="8">FAD-binding PCMH-type domain-containing protein</fullName>
    </recommendedName>
</protein>
<dbReference type="Gene3D" id="3.40.462.20">
    <property type="match status" value="1"/>
</dbReference>
<evidence type="ECO:0000313" key="7">
    <source>
        <dbReference type="RefSeq" id="XP_030977554.1"/>
    </source>
</evidence>
<name>A0A6P8ARQ1_PYRGI</name>
<organism evidence="6 7">
    <name type="scientific">Pyricularia grisea</name>
    <name type="common">Crabgrass-specific blast fungus</name>
    <name type="synonym">Magnaporthe grisea</name>
    <dbReference type="NCBI Taxonomy" id="148305"/>
    <lineage>
        <taxon>Eukaryota</taxon>
        <taxon>Fungi</taxon>
        <taxon>Dikarya</taxon>
        <taxon>Ascomycota</taxon>
        <taxon>Pezizomycotina</taxon>
        <taxon>Sordariomycetes</taxon>
        <taxon>Sordariomycetidae</taxon>
        <taxon>Magnaporthales</taxon>
        <taxon>Pyriculariaceae</taxon>
        <taxon>Pyricularia</taxon>
    </lineage>
</organism>
<keyword evidence="3" id="KW-0285">Flavoprotein</keyword>
<keyword evidence="6" id="KW-1185">Reference proteome</keyword>
<evidence type="ECO:0000313" key="6">
    <source>
        <dbReference type="Proteomes" id="UP000515153"/>
    </source>
</evidence>